<evidence type="ECO:0000313" key="2">
    <source>
        <dbReference type="Proteomes" id="UP000433181"/>
    </source>
</evidence>
<evidence type="ECO:0000313" key="1">
    <source>
        <dbReference type="EMBL" id="MSU08174.1"/>
    </source>
</evidence>
<accession>A0A6I2UF22</accession>
<dbReference type="RefSeq" id="WP_154406330.1">
    <property type="nucleotide sequence ID" value="NZ_VUNR01000005.1"/>
</dbReference>
<dbReference type="AlphaFoldDB" id="A0A6I2UF22"/>
<protein>
    <submittedName>
        <fullName evidence="1">Uncharacterized protein</fullName>
    </submittedName>
</protein>
<dbReference type="Pfam" id="PF22745">
    <property type="entry name" value="Nlig-Ia"/>
    <property type="match status" value="1"/>
</dbReference>
<comment type="caution">
    <text evidence="1">The sequence shown here is derived from an EMBL/GenBank/DDBJ whole genome shotgun (WGS) entry which is preliminary data.</text>
</comment>
<dbReference type="EMBL" id="VUNR01000005">
    <property type="protein sequence ID" value="MSU08174.1"/>
    <property type="molecule type" value="Genomic_DNA"/>
</dbReference>
<organism evidence="1 2">
    <name type="scientific">Anaerovibrio slackiae</name>
    <dbReference type="NCBI Taxonomy" id="2652309"/>
    <lineage>
        <taxon>Bacteria</taxon>
        <taxon>Bacillati</taxon>
        <taxon>Bacillota</taxon>
        <taxon>Negativicutes</taxon>
        <taxon>Selenomonadales</taxon>
        <taxon>Selenomonadaceae</taxon>
        <taxon>Anaerovibrio</taxon>
    </lineage>
</organism>
<gene>
    <name evidence="1" type="ORF">FYJ84_04095</name>
</gene>
<dbReference type="GeneID" id="96778086"/>
<dbReference type="Proteomes" id="UP000433181">
    <property type="component" value="Unassembled WGS sequence"/>
</dbReference>
<name>A0A6I2UF22_9FIRM</name>
<dbReference type="SUPFAM" id="SSF56091">
    <property type="entry name" value="DNA ligase/mRNA capping enzyme, catalytic domain"/>
    <property type="match status" value="1"/>
</dbReference>
<proteinExistence type="predicted"/>
<reference evidence="1 2" key="1">
    <citation type="submission" date="2019-08" db="EMBL/GenBank/DDBJ databases">
        <title>In-depth cultivation of the pig gut microbiome towards novel bacterial diversity and tailored functional studies.</title>
        <authorList>
            <person name="Wylensek D."/>
            <person name="Hitch T.C.A."/>
            <person name="Clavel T."/>
        </authorList>
    </citation>
    <scope>NUCLEOTIDE SEQUENCE [LARGE SCALE GENOMIC DNA]</scope>
    <source>
        <strain evidence="1 2">WCA-693-APC-5D-A</strain>
    </source>
</reference>
<keyword evidence="2" id="KW-1185">Reference proteome</keyword>
<sequence>MKQTIEERIKALRLQIMIHSIIYYEMDNNIISDAEWSKRAMELVELQRKYPSVSTVFDEAFKDFDGSTGFHLLRYADDRARGKAKYLLRIEGKLRE</sequence>
<dbReference type="Gene3D" id="1.10.287.610">
    <property type="entry name" value="Helix hairpin bin"/>
    <property type="match status" value="1"/>
</dbReference>